<dbReference type="GO" id="GO:0009102">
    <property type="term" value="P:biotin biosynthetic process"/>
    <property type="evidence" value="ECO:0007669"/>
    <property type="project" value="TreeGrafter"/>
</dbReference>
<keyword evidence="7" id="KW-1185">Reference proteome</keyword>
<gene>
    <name evidence="6" type="ORF">C7999DRAFT_16794</name>
</gene>
<evidence type="ECO:0000259" key="5">
    <source>
        <dbReference type="Pfam" id="PF00155"/>
    </source>
</evidence>
<dbReference type="InterPro" id="IPR050087">
    <property type="entry name" value="AON_synthase_class-II"/>
</dbReference>
<keyword evidence="3 6" id="KW-0808">Transferase</keyword>
<dbReference type="PANTHER" id="PTHR13693:SF77">
    <property type="entry name" value="8-AMINO-7-OXONONANOATE SYNTHASE"/>
    <property type="match status" value="1"/>
</dbReference>
<dbReference type="InterPro" id="IPR015422">
    <property type="entry name" value="PyrdxlP-dep_Trfase_small"/>
</dbReference>
<dbReference type="Gene3D" id="3.90.1150.10">
    <property type="entry name" value="Aspartate Aminotransferase, domain 1"/>
    <property type="match status" value="1"/>
</dbReference>
<protein>
    <submittedName>
        <fullName evidence="6">Pyridoxal phosphate-dependent transferase</fullName>
    </submittedName>
</protein>
<dbReference type="InterPro" id="IPR015421">
    <property type="entry name" value="PyrdxlP-dep_Trfase_major"/>
</dbReference>
<feature type="domain" description="Aminotransferase class I/classII large" evidence="5">
    <location>
        <begin position="45"/>
        <end position="429"/>
    </location>
</feature>
<dbReference type="GO" id="GO:0030170">
    <property type="term" value="F:pyridoxal phosphate binding"/>
    <property type="evidence" value="ECO:0007669"/>
    <property type="project" value="InterPro"/>
</dbReference>
<dbReference type="AlphaFoldDB" id="A0AAN7HGW4"/>
<proteinExistence type="inferred from homology"/>
<dbReference type="Pfam" id="PF00155">
    <property type="entry name" value="Aminotran_1_2"/>
    <property type="match status" value="1"/>
</dbReference>
<evidence type="ECO:0000256" key="1">
    <source>
        <dbReference type="ARBA" id="ARBA00001933"/>
    </source>
</evidence>
<organism evidence="6 7">
    <name type="scientific">Corynascus novoguineensis</name>
    <dbReference type="NCBI Taxonomy" id="1126955"/>
    <lineage>
        <taxon>Eukaryota</taxon>
        <taxon>Fungi</taxon>
        <taxon>Dikarya</taxon>
        <taxon>Ascomycota</taxon>
        <taxon>Pezizomycotina</taxon>
        <taxon>Sordariomycetes</taxon>
        <taxon>Sordariomycetidae</taxon>
        <taxon>Sordariales</taxon>
        <taxon>Chaetomiaceae</taxon>
        <taxon>Corynascus</taxon>
    </lineage>
</organism>
<dbReference type="Proteomes" id="UP001303647">
    <property type="component" value="Unassembled WGS sequence"/>
</dbReference>
<evidence type="ECO:0000256" key="3">
    <source>
        <dbReference type="ARBA" id="ARBA00022679"/>
    </source>
</evidence>
<dbReference type="Gene3D" id="3.40.640.10">
    <property type="entry name" value="Type I PLP-dependent aspartate aminotransferase-like (Major domain)"/>
    <property type="match status" value="1"/>
</dbReference>
<reference evidence="6" key="2">
    <citation type="submission" date="2023-05" db="EMBL/GenBank/DDBJ databases">
        <authorList>
            <consortium name="Lawrence Berkeley National Laboratory"/>
            <person name="Steindorff A."/>
            <person name="Hensen N."/>
            <person name="Bonometti L."/>
            <person name="Westerberg I."/>
            <person name="Brannstrom I.O."/>
            <person name="Guillou S."/>
            <person name="Cros-Aarteil S."/>
            <person name="Calhoun S."/>
            <person name="Haridas S."/>
            <person name="Kuo A."/>
            <person name="Mondo S."/>
            <person name="Pangilinan J."/>
            <person name="Riley R."/>
            <person name="Labutti K."/>
            <person name="Andreopoulos B."/>
            <person name="Lipzen A."/>
            <person name="Chen C."/>
            <person name="Yanf M."/>
            <person name="Daum C."/>
            <person name="Ng V."/>
            <person name="Clum A."/>
            <person name="Ohm R."/>
            <person name="Martin F."/>
            <person name="Silar P."/>
            <person name="Natvig D."/>
            <person name="Lalanne C."/>
            <person name="Gautier V."/>
            <person name="Ament-Velasquez S.L."/>
            <person name="Kruys A."/>
            <person name="Hutchinson M.I."/>
            <person name="Powell A.J."/>
            <person name="Barry K."/>
            <person name="Miller A.N."/>
            <person name="Grigoriev I.V."/>
            <person name="Debuchy R."/>
            <person name="Gladieux P."/>
            <person name="Thoren M.H."/>
            <person name="Johannesson H."/>
        </authorList>
    </citation>
    <scope>NUCLEOTIDE SEQUENCE</scope>
    <source>
        <strain evidence="6">CBS 359.72</strain>
    </source>
</reference>
<dbReference type="SUPFAM" id="SSF53383">
    <property type="entry name" value="PLP-dependent transferases"/>
    <property type="match status" value="1"/>
</dbReference>
<dbReference type="PANTHER" id="PTHR13693">
    <property type="entry name" value="CLASS II AMINOTRANSFERASE/8-AMINO-7-OXONONANOATE SYNTHASE"/>
    <property type="match status" value="1"/>
</dbReference>
<comment type="similarity">
    <text evidence="2">Belongs to the class-II pyridoxal-phosphate-dependent aminotransferase family. BioF subfamily.</text>
</comment>
<accession>A0AAN7HGW4</accession>
<dbReference type="EMBL" id="MU857716">
    <property type="protein sequence ID" value="KAK4244997.1"/>
    <property type="molecule type" value="Genomic_DNA"/>
</dbReference>
<name>A0AAN7HGW4_9PEZI</name>
<evidence type="ECO:0000313" key="6">
    <source>
        <dbReference type="EMBL" id="KAK4244997.1"/>
    </source>
</evidence>
<comment type="cofactor">
    <cofactor evidence="1">
        <name>pyridoxal 5'-phosphate</name>
        <dbReference type="ChEBI" id="CHEBI:597326"/>
    </cofactor>
</comment>
<sequence length="472" mass="51478">MSESTKSQRSQNELGCSLDIVLNSLLNRRLSRNQLRRLTTVPCGMVDFSSNAYLSLSSQSAVQQAFLTRLQAAASTPENAGPALLGSGGSRLLDGNSSYAESLERTIAAFHGAQAGLLFNSAMDANVGLFSCVPQPGDVIVYDELIHASVHDGMRMSRAGQKVPFRHNRVWDVPGARSLNKSLEEVLGSLIHGPDGHLFQSGDRHVFIAVEGIYSMDGDVAPLAEIVDCVERYLPQRNGYIVVDEAHSIGILGKRGRGLVCELGLEQRVWARVLGFGKALGCTGGIILCSPITRAYLINYARTLIYTTAMAFPTLASIETVYGFLTTGQAEPLLHNLRLLIREAHKAFEELCIRENAPAELLRVSKEKPESPIIPIFTSQPRSLAGYCQTRGFMVRPIVAPTVPKGRERIRVCIHAANSMPEIRGLVETVAAWLATWRTADLTKAMILQQRSEADGQVSLASKREVVDKAKL</sequence>
<evidence type="ECO:0000256" key="2">
    <source>
        <dbReference type="ARBA" id="ARBA00010008"/>
    </source>
</evidence>
<keyword evidence="4" id="KW-0663">Pyridoxal phosphate</keyword>
<evidence type="ECO:0000256" key="4">
    <source>
        <dbReference type="ARBA" id="ARBA00022898"/>
    </source>
</evidence>
<dbReference type="GO" id="GO:0016740">
    <property type="term" value="F:transferase activity"/>
    <property type="evidence" value="ECO:0007669"/>
    <property type="project" value="UniProtKB-KW"/>
</dbReference>
<dbReference type="InterPro" id="IPR004839">
    <property type="entry name" value="Aminotransferase_I/II_large"/>
</dbReference>
<evidence type="ECO:0000313" key="7">
    <source>
        <dbReference type="Proteomes" id="UP001303647"/>
    </source>
</evidence>
<comment type="caution">
    <text evidence="6">The sequence shown here is derived from an EMBL/GenBank/DDBJ whole genome shotgun (WGS) entry which is preliminary data.</text>
</comment>
<reference evidence="6" key="1">
    <citation type="journal article" date="2023" name="Mol. Phylogenet. Evol.">
        <title>Genome-scale phylogeny and comparative genomics of the fungal order Sordariales.</title>
        <authorList>
            <person name="Hensen N."/>
            <person name="Bonometti L."/>
            <person name="Westerberg I."/>
            <person name="Brannstrom I.O."/>
            <person name="Guillou S."/>
            <person name="Cros-Aarteil S."/>
            <person name="Calhoun S."/>
            <person name="Haridas S."/>
            <person name="Kuo A."/>
            <person name="Mondo S."/>
            <person name="Pangilinan J."/>
            <person name="Riley R."/>
            <person name="LaButti K."/>
            <person name="Andreopoulos B."/>
            <person name="Lipzen A."/>
            <person name="Chen C."/>
            <person name="Yan M."/>
            <person name="Daum C."/>
            <person name="Ng V."/>
            <person name="Clum A."/>
            <person name="Steindorff A."/>
            <person name="Ohm R.A."/>
            <person name="Martin F."/>
            <person name="Silar P."/>
            <person name="Natvig D.O."/>
            <person name="Lalanne C."/>
            <person name="Gautier V."/>
            <person name="Ament-Velasquez S.L."/>
            <person name="Kruys A."/>
            <person name="Hutchinson M.I."/>
            <person name="Powell A.J."/>
            <person name="Barry K."/>
            <person name="Miller A.N."/>
            <person name="Grigoriev I.V."/>
            <person name="Debuchy R."/>
            <person name="Gladieux P."/>
            <person name="Hiltunen Thoren M."/>
            <person name="Johannesson H."/>
        </authorList>
    </citation>
    <scope>NUCLEOTIDE SEQUENCE</scope>
    <source>
        <strain evidence="6">CBS 359.72</strain>
    </source>
</reference>
<dbReference type="InterPro" id="IPR015424">
    <property type="entry name" value="PyrdxlP-dep_Trfase"/>
</dbReference>